<evidence type="ECO:0000256" key="2">
    <source>
        <dbReference type="ARBA" id="ARBA00022801"/>
    </source>
</evidence>
<protein>
    <submittedName>
        <fullName evidence="3">N(G),N(G)-dimethylarginine dimethylaminohydrolase</fullName>
    </submittedName>
</protein>
<gene>
    <name evidence="3" type="ORF">DPPLL_27960</name>
</gene>
<dbReference type="InterPro" id="IPR033199">
    <property type="entry name" value="DDAH-like"/>
</dbReference>
<dbReference type="RefSeq" id="WP_284151799.1">
    <property type="nucleotide sequence ID" value="NZ_AP025516.1"/>
</dbReference>
<reference evidence="3 4" key="1">
    <citation type="submission" date="2022-01" db="EMBL/GenBank/DDBJ databases">
        <title>Desulfofustis limnae sp. nov., a novel mesophilic sulfate-reducing bacterium isolated from marsh soil.</title>
        <authorList>
            <person name="Watanabe M."/>
            <person name="Takahashi A."/>
            <person name="Kojima H."/>
            <person name="Fukui M."/>
        </authorList>
    </citation>
    <scope>NUCLEOTIDE SEQUENCE [LARGE SCALE GENOMIC DNA]</scope>
    <source>
        <strain evidence="3 4">PPLL</strain>
    </source>
</reference>
<keyword evidence="2" id="KW-0378">Hydrolase</keyword>
<organism evidence="3 4">
    <name type="scientific">Desulfofustis limnaeus</name>
    <dbReference type="NCBI Taxonomy" id="2740163"/>
    <lineage>
        <taxon>Bacteria</taxon>
        <taxon>Pseudomonadati</taxon>
        <taxon>Thermodesulfobacteriota</taxon>
        <taxon>Desulfobulbia</taxon>
        <taxon>Desulfobulbales</taxon>
        <taxon>Desulfocapsaceae</taxon>
        <taxon>Desulfofustis</taxon>
    </lineage>
</organism>
<dbReference type="Pfam" id="PF02274">
    <property type="entry name" value="ADI"/>
    <property type="match status" value="1"/>
</dbReference>
<name>A0ABN6M9I7_9BACT</name>
<proteinExistence type="inferred from homology"/>
<evidence type="ECO:0000313" key="3">
    <source>
        <dbReference type="EMBL" id="BDD88431.1"/>
    </source>
</evidence>
<dbReference type="PANTHER" id="PTHR12737:SF9">
    <property type="entry name" value="DIMETHYLARGININASE"/>
    <property type="match status" value="1"/>
</dbReference>
<evidence type="ECO:0000313" key="4">
    <source>
        <dbReference type="Proteomes" id="UP000830055"/>
    </source>
</evidence>
<sequence length="264" mass="28403">MTAAQCCYSFTAAIVRAPSHSVVHGLRAADHGNPDYHELLKQHDAYRDALRSAGLETTVLPPLEDYPDSIFVEDVALVFSQGAILLRPGAATRQGESEQIKATLNELFATVLTIPPPGRVDGGDVLVLPEAVVIGLSGRTDRTGAAALADCLAAFGLRSEIARTPPGGLHFKSECSLVDEETVLVTRRLASLTAFAKMRRLVVPEGEEPAANVLRINHLLLASAGYPRTLDLLDQHGSTVVPLETSEIEKIDAGLTCMSLRWYR</sequence>
<comment type="similarity">
    <text evidence="1">Belongs to the DDAH family.</text>
</comment>
<evidence type="ECO:0000256" key="1">
    <source>
        <dbReference type="ARBA" id="ARBA00008532"/>
    </source>
</evidence>
<dbReference type="SUPFAM" id="SSF55909">
    <property type="entry name" value="Pentein"/>
    <property type="match status" value="1"/>
</dbReference>
<dbReference type="Gene3D" id="3.75.10.10">
    <property type="entry name" value="L-arginine/glycine Amidinotransferase, Chain A"/>
    <property type="match status" value="1"/>
</dbReference>
<accession>A0ABN6M9I7</accession>
<dbReference type="PANTHER" id="PTHR12737">
    <property type="entry name" value="DIMETHYLARGININE DIMETHYLAMINOHYDROLASE"/>
    <property type="match status" value="1"/>
</dbReference>
<dbReference type="EMBL" id="AP025516">
    <property type="protein sequence ID" value="BDD88431.1"/>
    <property type="molecule type" value="Genomic_DNA"/>
</dbReference>
<keyword evidence="4" id="KW-1185">Reference proteome</keyword>
<dbReference type="Proteomes" id="UP000830055">
    <property type="component" value="Chromosome"/>
</dbReference>